<feature type="transmembrane region" description="Helical" evidence="1">
    <location>
        <begin position="64"/>
        <end position="83"/>
    </location>
</feature>
<dbReference type="AlphaFoldDB" id="A0A481ZJP8"/>
<dbReference type="EMBL" id="MK554671">
    <property type="protein sequence ID" value="QBL01984.1"/>
    <property type="molecule type" value="Genomic_DNA"/>
</dbReference>
<feature type="transmembrane region" description="Helical" evidence="1">
    <location>
        <begin position="197"/>
        <end position="217"/>
    </location>
</feature>
<dbReference type="RefSeq" id="YP_009582599.1">
    <property type="nucleotide sequence ID" value="NC_041555.1"/>
</dbReference>
<reference evidence="2" key="2">
    <citation type="submission" date="2019-02" db="EMBL/GenBank/DDBJ databases">
        <authorList>
            <person name="Zhang Y."/>
            <person name="Zhang Y."/>
        </authorList>
    </citation>
    <scope>NUCLEOTIDE SEQUENCE</scope>
</reference>
<name>A0A481ZJP8_9PEZI</name>
<keyword evidence="1" id="KW-0472">Membrane</keyword>
<gene>
    <name evidence="2" type="primary">orf387</name>
</gene>
<protein>
    <submittedName>
        <fullName evidence="2">Transient receptor potential cation channel subfamily M member 7</fullName>
    </submittedName>
</protein>
<accession>A0A481ZJP8</accession>
<keyword evidence="1" id="KW-0812">Transmembrane</keyword>
<keyword evidence="2" id="KW-0675">Receptor</keyword>
<evidence type="ECO:0000256" key="1">
    <source>
        <dbReference type="SAM" id="Phobius"/>
    </source>
</evidence>
<evidence type="ECO:0000313" key="2">
    <source>
        <dbReference type="EMBL" id="QBL01984.1"/>
    </source>
</evidence>
<dbReference type="GeneID" id="39710856"/>
<geneLocation type="mitochondrion" evidence="2"/>
<sequence length="387" mass="46429">MITNCNIENEIKNYKYFANNNIYLNIFYYIKNKLLKFKYLLLKFIWNRIKYFIRRFILEIFSPYFIYLFEIIKPYLIFILLNIEPSINIIKEQIKIITDLINKFTNLFIKTVQDIINKITNWFIEIFNISPYLDSIQEKFKIFIDILNSYIYLFIERFNNIYLDSIHPLIKFLTSIFNQIINLLIEISNIFPALPELLNFNLFIGLFSFSILILSNFKLNLSIYNIFKDKFKLNLSTYGGFKNKIYYSGFANIVAANQSKEESKLNSLWRTQKSSLLEHFDKCDLNIFKSLKFDTELFLDMDLIYIRNINFNFNNKDAYIKAINNDPIVDDNSPLSEYFYHVRKNVLKSLVFLVDRRLTLINVNTDDWTEKDKNKLRSSILKIEQSV</sequence>
<keyword evidence="2" id="KW-0496">Mitochondrion</keyword>
<keyword evidence="1" id="KW-1133">Transmembrane helix</keyword>
<organism evidence="2">
    <name type="scientific">Dactylellina haptotyla</name>
    <dbReference type="NCBI Taxonomy" id="430498"/>
    <lineage>
        <taxon>Eukaryota</taxon>
        <taxon>Fungi</taxon>
        <taxon>Dikarya</taxon>
        <taxon>Ascomycota</taxon>
        <taxon>Pezizomycotina</taxon>
        <taxon>Orbiliomycetes</taxon>
        <taxon>Orbiliales</taxon>
        <taxon>Orbiliaceae</taxon>
        <taxon>Dactylellina</taxon>
    </lineage>
</organism>
<proteinExistence type="predicted"/>
<reference evidence="2" key="1">
    <citation type="journal article" date="2018" name="Mitochondrial DNA Part B Resour">
        <title>The complete mitochondrial genome of the nematode-trapping fungus Dactylellina haptotyla.</title>
        <authorList>
            <person name="Zhou D."/>
            <person name="Zhang Y."/>
            <person name="Xu J."/>
            <person name="Jiang L."/>
            <person name="Zhang K.-Q."/>
            <person name="Zhang Y."/>
        </authorList>
    </citation>
    <scope>NUCLEOTIDE SEQUENCE</scope>
</reference>